<dbReference type="HOGENOM" id="CLU_2005282_0_0_1"/>
<dbReference type="InParanoid" id="A0A0C3DSB0"/>
<accession>A0A0C3DSB0</accession>
<keyword evidence="2" id="KW-1185">Reference proteome</keyword>
<protein>
    <submittedName>
        <fullName evidence="1">Uncharacterized protein</fullName>
    </submittedName>
</protein>
<evidence type="ECO:0000313" key="1">
    <source>
        <dbReference type="EMBL" id="KIM58891.1"/>
    </source>
</evidence>
<dbReference type="Proteomes" id="UP000053989">
    <property type="component" value="Unassembled WGS sequence"/>
</dbReference>
<proteinExistence type="predicted"/>
<reference evidence="2" key="2">
    <citation type="submission" date="2015-01" db="EMBL/GenBank/DDBJ databases">
        <title>Evolutionary Origins and Diversification of the Mycorrhizal Mutualists.</title>
        <authorList>
            <consortium name="DOE Joint Genome Institute"/>
            <consortium name="Mycorrhizal Genomics Consortium"/>
            <person name="Kohler A."/>
            <person name="Kuo A."/>
            <person name="Nagy L.G."/>
            <person name="Floudas D."/>
            <person name="Copeland A."/>
            <person name="Barry K.W."/>
            <person name="Cichocki N."/>
            <person name="Veneault-Fourrey C."/>
            <person name="LaButti K."/>
            <person name="Lindquist E.A."/>
            <person name="Lipzen A."/>
            <person name="Lundell T."/>
            <person name="Morin E."/>
            <person name="Murat C."/>
            <person name="Riley R."/>
            <person name="Ohm R."/>
            <person name="Sun H."/>
            <person name="Tunlid A."/>
            <person name="Henrissat B."/>
            <person name="Grigoriev I.V."/>
            <person name="Hibbett D.S."/>
            <person name="Martin F."/>
        </authorList>
    </citation>
    <scope>NUCLEOTIDE SEQUENCE [LARGE SCALE GENOMIC DNA]</scope>
    <source>
        <strain evidence="2">Foug A</strain>
    </source>
</reference>
<dbReference type="AlphaFoldDB" id="A0A0C3DSB0"/>
<reference evidence="1 2" key="1">
    <citation type="submission" date="2014-04" db="EMBL/GenBank/DDBJ databases">
        <authorList>
            <consortium name="DOE Joint Genome Institute"/>
            <person name="Kuo A."/>
            <person name="Kohler A."/>
            <person name="Nagy L.G."/>
            <person name="Floudas D."/>
            <person name="Copeland A."/>
            <person name="Barry K.W."/>
            <person name="Cichocki N."/>
            <person name="Veneault-Fourrey C."/>
            <person name="LaButti K."/>
            <person name="Lindquist E.A."/>
            <person name="Lipzen A."/>
            <person name="Lundell T."/>
            <person name="Morin E."/>
            <person name="Murat C."/>
            <person name="Sun H."/>
            <person name="Tunlid A."/>
            <person name="Henrissat B."/>
            <person name="Grigoriev I.V."/>
            <person name="Hibbett D.S."/>
            <person name="Martin F."/>
            <person name="Nordberg H.P."/>
            <person name="Cantor M.N."/>
            <person name="Hua S.X."/>
        </authorList>
    </citation>
    <scope>NUCLEOTIDE SEQUENCE [LARGE SCALE GENOMIC DNA]</scope>
    <source>
        <strain evidence="1 2">Foug A</strain>
    </source>
</reference>
<name>A0A0C3DSB0_9AGAM</name>
<dbReference type="EMBL" id="KN822080">
    <property type="protein sequence ID" value="KIM58891.1"/>
    <property type="molecule type" value="Genomic_DNA"/>
</dbReference>
<gene>
    <name evidence="1" type="ORF">SCLCIDRAFT_1049936</name>
</gene>
<sequence>MTTVTCPTASASRGTISTSTRTYSDYCCGASVRSASVKAPLCFSLRVGLDVVVMLARASTMARFLAFTACEYRIVQAPLADVMRELRTLFPHCSSKSTPCERIFHACFDISSTGRAERGSNWAA</sequence>
<organism evidence="1 2">
    <name type="scientific">Scleroderma citrinum Foug A</name>
    <dbReference type="NCBI Taxonomy" id="1036808"/>
    <lineage>
        <taxon>Eukaryota</taxon>
        <taxon>Fungi</taxon>
        <taxon>Dikarya</taxon>
        <taxon>Basidiomycota</taxon>
        <taxon>Agaricomycotina</taxon>
        <taxon>Agaricomycetes</taxon>
        <taxon>Agaricomycetidae</taxon>
        <taxon>Boletales</taxon>
        <taxon>Sclerodermatineae</taxon>
        <taxon>Sclerodermataceae</taxon>
        <taxon>Scleroderma</taxon>
    </lineage>
</organism>
<evidence type="ECO:0000313" key="2">
    <source>
        <dbReference type="Proteomes" id="UP000053989"/>
    </source>
</evidence>